<dbReference type="EMBL" id="LVVT01000007">
    <property type="protein sequence ID" value="TQS84131.1"/>
    <property type="molecule type" value="Genomic_DNA"/>
</dbReference>
<evidence type="ECO:0000313" key="2">
    <source>
        <dbReference type="Proteomes" id="UP000752814"/>
    </source>
</evidence>
<dbReference type="Proteomes" id="UP000752814">
    <property type="component" value="Unassembled WGS sequence"/>
</dbReference>
<accession>A0A8J8PED7</accession>
<name>A0A8J8PED7_9ARCH</name>
<reference evidence="1" key="1">
    <citation type="submission" date="2016-03" db="EMBL/GenBank/DDBJ databases">
        <authorList>
            <person name="Borrel G."/>
            <person name="Mccann A."/>
            <person name="O'Toole P.W."/>
        </authorList>
    </citation>
    <scope>NUCLEOTIDE SEQUENCE</scope>
    <source>
        <strain evidence="1">183</strain>
    </source>
</reference>
<gene>
    <name evidence="1" type="ORF">A3207_07410</name>
</gene>
<dbReference type="AlphaFoldDB" id="A0A8J8PED7"/>
<organism evidence="1 2">
    <name type="scientific">Candidatus Methanomassiliicoccus intestinalis</name>
    <dbReference type="NCBI Taxonomy" id="1406512"/>
    <lineage>
        <taxon>Archaea</taxon>
        <taxon>Methanobacteriati</taxon>
        <taxon>Thermoplasmatota</taxon>
        <taxon>Thermoplasmata</taxon>
        <taxon>Methanomassiliicoccales</taxon>
        <taxon>Methanomassiliicoccaceae</taxon>
        <taxon>Methanomassiliicoccus</taxon>
    </lineage>
</organism>
<dbReference type="RefSeq" id="WP_400194926.1">
    <property type="nucleotide sequence ID" value="NZ_CAYAYE010000028.1"/>
</dbReference>
<comment type="caution">
    <text evidence="1">The sequence shown here is derived from an EMBL/GenBank/DDBJ whole genome shotgun (WGS) entry which is preliminary data.</text>
</comment>
<evidence type="ECO:0000313" key="1">
    <source>
        <dbReference type="EMBL" id="TQS84131.1"/>
    </source>
</evidence>
<proteinExistence type="predicted"/>
<sequence length="79" mass="9549">MTRRCQRKSPVKSSVPTDMLPEIDEFVRKYHLNGRGDALFLCFRIVREIMRILYIMEKIIPLMTRMMECLEKNQDEKKK</sequence>
<protein>
    <submittedName>
        <fullName evidence="1">Uncharacterized protein</fullName>
    </submittedName>
</protein>